<accession>A0A9N9FTE1</accession>
<sequence>MFRQNNGRYYLEDVSGIDWKLIIWFASFKQFENYVDLFITVWNFVKLKNDNIFEELNGEVNRMKEHIKSLLTNQAINDEEYEKYSCLLDNYRTSRYINSNNFEERNRIVSNSHRNLLNNDLENQFHHHLTTTLSNLKLYQLKLIRQMILDRMDSFVNISIKSTKSLREQIATLDNENSHLQAALGNMTNTRPNDHDPNNAAKLNSDIVDLQQQLSDFTTVFDYEINDEKAKELFASNKVRLDFSNPKAKTILEGCLQRLIIEQILTDANSYFQKHISNSDNDENLEIEIINTTDRLIESVNRLHENRPGKDDITQITPIRVRQQIYSALGCRGFSNDDHQLILDISEKIRQTMDEYRKIDEENIKDCIDQSIQITRKVISIFYFRLKIQQIHQQFEPKYRFFESGDEIDVRLMEGSWGRGDVKKFEVEICYFPCIEFCDNEDSSNQKVLTKAQVFARLKKL</sequence>
<evidence type="ECO:0000313" key="1">
    <source>
        <dbReference type="EMBL" id="CAG8560820.1"/>
    </source>
</evidence>
<dbReference type="AlphaFoldDB" id="A0A9N9FTE1"/>
<comment type="caution">
    <text evidence="1">The sequence shown here is derived from an EMBL/GenBank/DDBJ whole genome shotgun (WGS) entry which is preliminary data.</text>
</comment>
<keyword evidence="2" id="KW-1185">Reference proteome</keyword>
<name>A0A9N9FTE1_9GLOM</name>
<evidence type="ECO:0000313" key="2">
    <source>
        <dbReference type="Proteomes" id="UP000789570"/>
    </source>
</evidence>
<proteinExistence type="predicted"/>
<gene>
    <name evidence="1" type="ORF">FCALED_LOCUS6590</name>
</gene>
<dbReference type="Proteomes" id="UP000789570">
    <property type="component" value="Unassembled WGS sequence"/>
</dbReference>
<dbReference type="EMBL" id="CAJVPQ010001602">
    <property type="protein sequence ID" value="CAG8560820.1"/>
    <property type="molecule type" value="Genomic_DNA"/>
</dbReference>
<protein>
    <submittedName>
        <fullName evidence="1">4858_t:CDS:1</fullName>
    </submittedName>
</protein>
<reference evidence="1" key="1">
    <citation type="submission" date="2021-06" db="EMBL/GenBank/DDBJ databases">
        <authorList>
            <person name="Kallberg Y."/>
            <person name="Tangrot J."/>
            <person name="Rosling A."/>
        </authorList>
    </citation>
    <scope>NUCLEOTIDE SEQUENCE</scope>
    <source>
        <strain evidence="1">UK204</strain>
    </source>
</reference>
<dbReference type="OrthoDB" id="2362385at2759"/>
<organism evidence="1 2">
    <name type="scientific">Funneliformis caledonium</name>
    <dbReference type="NCBI Taxonomy" id="1117310"/>
    <lineage>
        <taxon>Eukaryota</taxon>
        <taxon>Fungi</taxon>
        <taxon>Fungi incertae sedis</taxon>
        <taxon>Mucoromycota</taxon>
        <taxon>Glomeromycotina</taxon>
        <taxon>Glomeromycetes</taxon>
        <taxon>Glomerales</taxon>
        <taxon>Glomeraceae</taxon>
        <taxon>Funneliformis</taxon>
    </lineage>
</organism>